<organism evidence="2">
    <name type="scientific">Candidatus Kentrum sp. FW</name>
    <dbReference type="NCBI Taxonomy" id="2126338"/>
    <lineage>
        <taxon>Bacteria</taxon>
        <taxon>Pseudomonadati</taxon>
        <taxon>Pseudomonadota</taxon>
        <taxon>Gammaproteobacteria</taxon>
        <taxon>Candidatus Kentrum</taxon>
    </lineage>
</organism>
<name>A0A450U2N6_9GAMM</name>
<dbReference type="EMBL" id="CAADFE010000122">
    <property type="protein sequence ID" value="VFJ77378.1"/>
    <property type="molecule type" value="Genomic_DNA"/>
</dbReference>
<reference evidence="2" key="1">
    <citation type="submission" date="2019-02" db="EMBL/GenBank/DDBJ databases">
        <authorList>
            <person name="Gruber-Vodicka R. H."/>
            <person name="Seah K. B. B."/>
        </authorList>
    </citation>
    <scope>NUCLEOTIDE SEQUENCE</scope>
    <source>
        <strain evidence="2">BECK_BZ131</strain>
    </source>
</reference>
<gene>
    <name evidence="2" type="ORF">BECKFW1821C_GA0114237_11222</name>
</gene>
<proteinExistence type="predicted"/>
<accession>A0A450U2N6</accession>
<feature type="region of interest" description="Disordered" evidence="1">
    <location>
        <begin position="166"/>
        <end position="187"/>
    </location>
</feature>
<evidence type="ECO:0000256" key="1">
    <source>
        <dbReference type="SAM" id="MobiDB-lite"/>
    </source>
</evidence>
<dbReference type="AlphaFoldDB" id="A0A450U2N6"/>
<sequence length="187" mass="21666">MKQREFVRAADNLGAAEPQPKKKGVHENHEKTRNKNRHIFRAFGGSLLSPTYKITVTVDFCLRKRLKNNERFRRTSVLLPIWRGASQERGKYRQFFSCFFVIFVDKETHEKNKKWTGSNTGTWDRQPWENTDVSWPIAIHSPIADGFGDVDGPDFVDIGKIGDGARHLQYPVPGPRRESQPFRGHFQ</sequence>
<protein>
    <submittedName>
        <fullName evidence="2">Uncharacterized protein</fullName>
    </submittedName>
</protein>
<evidence type="ECO:0000313" key="2">
    <source>
        <dbReference type="EMBL" id="VFJ77378.1"/>
    </source>
</evidence>
<feature type="region of interest" description="Disordered" evidence="1">
    <location>
        <begin position="1"/>
        <end position="34"/>
    </location>
</feature>